<organism evidence="3 4">
    <name type="scientific">Symbiodinium natans</name>
    <dbReference type="NCBI Taxonomy" id="878477"/>
    <lineage>
        <taxon>Eukaryota</taxon>
        <taxon>Sar</taxon>
        <taxon>Alveolata</taxon>
        <taxon>Dinophyceae</taxon>
        <taxon>Suessiales</taxon>
        <taxon>Symbiodiniaceae</taxon>
        <taxon>Symbiodinium</taxon>
    </lineage>
</organism>
<feature type="domain" description="LARP4/4B RNA recognition motif" evidence="2">
    <location>
        <begin position="82"/>
        <end position="168"/>
    </location>
</feature>
<dbReference type="InterPro" id="IPR058699">
    <property type="entry name" value="RRM_LARP4/4B"/>
</dbReference>
<sequence length="296" mass="32126">MEAETPGPSAARSKDKSPDEQIQDALESILSKKNLVRDQFLASKMNPQMCAAGRGVAAAAAKSKRLGVDDQKTMVRPVLKSKRNVVILRDLPEGTTEEDIMALLASGPYAENVVSVKPEVNNTWFVKFNVDDGAQDVVLWLRDQSFKGKPLNAAIKSEHFLRSFFPVNANLGFVPPGQDIPARLPPTEGDGMGMPDMLPGFPPAQPQFGGKGMGGCGYGDFMGPPPGMHPLGMMPPEVPMMQPPQYGLQGPGFWKSWGSRFKQPPLVLPANGLEALQDQVLTQKTLLWNPKPCSTY</sequence>
<reference evidence="3" key="1">
    <citation type="submission" date="2021-02" db="EMBL/GenBank/DDBJ databases">
        <authorList>
            <person name="Dougan E. K."/>
            <person name="Rhodes N."/>
            <person name="Thang M."/>
            <person name="Chan C."/>
        </authorList>
    </citation>
    <scope>NUCLEOTIDE SEQUENCE</scope>
</reference>
<protein>
    <submittedName>
        <fullName evidence="3">LARP4B protein</fullName>
    </submittedName>
</protein>
<feature type="region of interest" description="Disordered" evidence="1">
    <location>
        <begin position="1"/>
        <end position="22"/>
    </location>
</feature>
<dbReference type="Pfam" id="PF26088">
    <property type="entry name" value="RRM_LARP4"/>
    <property type="match status" value="1"/>
</dbReference>
<dbReference type="EMBL" id="CAJNDS010002340">
    <property type="protein sequence ID" value="CAE7440985.1"/>
    <property type="molecule type" value="Genomic_DNA"/>
</dbReference>
<dbReference type="OrthoDB" id="340227at2759"/>
<evidence type="ECO:0000256" key="1">
    <source>
        <dbReference type="SAM" id="MobiDB-lite"/>
    </source>
</evidence>
<dbReference type="AlphaFoldDB" id="A0A812RJ41"/>
<name>A0A812RJ41_9DINO</name>
<evidence type="ECO:0000313" key="3">
    <source>
        <dbReference type="EMBL" id="CAE7440985.1"/>
    </source>
</evidence>
<gene>
    <name evidence="3" type="primary">LARP4B</name>
    <name evidence="3" type="ORF">SNAT2548_LOCUS23970</name>
</gene>
<accession>A0A812RJ41</accession>
<proteinExistence type="predicted"/>
<evidence type="ECO:0000259" key="2">
    <source>
        <dbReference type="Pfam" id="PF26088"/>
    </source>
</evidence>
<comment type="caution">
    <text evidence="3">The sequence shown here is derived from an EMBL/GenBank/DDBJ whole genome shotgun (WGS) entry which is preliminary data.</text>
</comment>
<dbReference type="SUPFAM" id="SSF54928">
    <property type="entry name" value="RNA-binding domain, RBD"/>
    <property type="match status" value="1"/>
</dbReference>
<dbReference type="GO" id="GO:0003676">
    <property type="term" value="F:nucleic acid binding"/>
    <property type="evidence" value="ECO:0007669"/>
    <property type="project" value="InterPro"/>
</dbReference>
<dbReference type="Proteomes" id="UP000604046">
    <property type="component" value="Unassembled WGS sequence"/>
</dbReference>
<dbReference type="InterPro" id="IPR035979">
    <property type="entry name" value="RBD_domain_sf"/>
</dbReference>
<evidence type="ECO:0000313" key="4">
    <source>
        <dbReference type="Proteomes" id="UP000604046"/>
    </source>
</evidence>
<keyword evidence="4" id="KW-1185">Reference proteome</keyword>